<evidence type="ECO:0000313" key="3">
    <source>
        <dbReference type="Proteomes" id="UP000269198"/>
    </source>
</evidence>
<dbReference type="Gene3D" id="1.10.101.10">
    <property type="entry name" value="PGBD-like superfamily/PGBD"/>
    <property type="match status" value="2"/>
</dbReference>
<evidence type="ECO:0000313" key="2">
    <source>
        <dbReference type="EMBL" id="RNL85480.1"/>
    </source>
</evidence>
<dbReference type="Pfam" id="PF01471">
    <property type="entry name" value="PG_binding_1"/>
    <property type="match status" value="2"/>
</dbReference>
<dbReference type="InterPro" id="IPR036366">
    <property type="entry name" value="PGBDSf"/>
</dbReference>
<reference evidence="2 3" key="1">
    <citation type="submission" date="2018-11" db="EMBL/GenBank/DDBJ databases">
        <title>The genome draft of YIM 96095.</title>
        <authorList>
            <person name="Tang S.-K."/>
            <person name="Chunyu W.-X."/>
            <person name="Feng Y.-Z."/>
        </authorList>
    </citation>
    <scope>NUCLEOTIDE SEQUENCE [LARGE SCALE GENOMIC DNA]</scope>
    <source>
        <strain evidence="2 3">YIM 96095</strain>
    </source>
</reference>
<dbReference type="Proteomes" id="UP000269198">
    <property type="component" value="Unassembled WGS sequence"/>
</dbReference>
<dbReference type="InterPro" id="IPR002477">
    <property type="entry name" value="Peptidoglycan-bd-like"/>
</dbReference>
<dbReference type="EMBL" id="RJMB01000006">
    <property type="protein sequence ID" value="RNL85480.1"/>
    <property type="molecule type" value="Genomic_DNA"/>
</dbReference>
<organism evidence="2 3">
    <name type="scientific">Halostreptopolyspora alba</name>
    <dbReference type="NCBI Taxonomy" id="2487137"/>
    <lineage>
        <taxon>Bacteria</taxon>
        <taxon>Bacillati</taxon>
        <taxon>Actinomycetota</taxon>
        <taxon>Actinomycetes</taxon>
        <taxon>Streptosporangiales</taxon>
        <taxon>Nocardiopsidaceae</taxon>
        <taxon>Halostreptopolyspora</taxon>
    </lineage>
</organism>
<dbReference type="SUPFAM" id="SSF47090">
    <property type="entry name" value="PGBD-like"/>
    <property type="match status" value="2"/>
</dbReference>
<dbReference type="AlphaFoldDB" id="A0A3N0ECA7"/>
<protein>
    <submittedName>
        <fullName evidence="2">Peptidoglycan-binding protein</fullName>
    </submittedName>
</protein>
<feature type="domain" description="Peptidoglycan binding-like" evidence="1">
    <location>
        <begin position="87"/>
        <end position="141"/>
    </location>
</feature>
<evidence type="ECO:0000259" key="1">
    <source>
        <dbReference type="Pfam" id="PF01471"/>
    </source>
</evidence>
<proteinExistence type="predicted"/>
<dbReference type="OrthoDB" id="514320at2"/>
<sequence length="219" mass="24009">MNDAILRMAAHVLSSSPLYRVHPKRRSLVFSKRGFAIATAGVASLALALGAAPPALADGPDTPPHVLAAIQEDPWVELTEGDSDYRVVAVGYFLQEFGVYLGEEPKLEFTPNVTFAVHQYQLNNELVPTTGNLDSDTWDQLSDDVGLVRRGDDSMLVAGLRHTLTYLGHDSTDTTTNRFGPEMEQAVRDFQKRKGIDDDGIIGPVTFRAMYAESAEDEE</sequence>
<feature type="domain" description="Peptidoglycan binding-like" evidence="1">
    <location>
        <begin position="160"/>
        <end position="210"/>
    </location>
</feature>
<keyword evidence="3" id="KW-1185">Reference proteome</keyword>
<comment type="caution">
    <text evidence="2">The sequence shown here is derived from an EMBL/GenBank/DDBJ whole genome shotgun (WGS) entry which is preliminary data.</text>
</comment>
<accession>A0A3N0ECA7</accession>
<dbReference type="InterPro" id="IPR036365">
    <property type="entry name" value="PGBD-like_sf"/>
</dbReference>
<name>A0A3N0ECA7_9ACTN</name>
<gene>
    <name evidence="2" type="ORF">EFW17_08345</name>
</gene>